<evidence type="ECO:0000256" key="6">
    <source>
        <dbReference type="ARBA" id="ARBA00045869"/>
    </source>
</evidence>
<dbReference type="Proteomes" id="UP000481153">
    <property type="component" value="Unassembled WGS sequence"/>
</dbReference>
<proteinExistence type="predicted"/>
<evidence type="ECO:0000256" key="4">
    <source>
        <dbReference type="ARBA" id="ARBA00032988"/>
    </source>
</evidence>
<dbReference type="SUPFAM" id="SSF56281">
    <property type="entry name" value="Metallo-hydrolase/oxidoreductase"/>
    <property type="match status" value="1"/>
</dbReference>
<dbReference type="Pfam" id="PF00753">
    <property type="entry name" value="Lactamase_B"/>
    <property type="match status" value="1"/>
</dbReference>
<comment type="subcellular location">
    <subcellularLocation>
        <location evidence="1">Cytoplasm</location>
        <location evidence="1">Cytosol</location>
    </subcellularLocation>
</comment>
<name>A0A6G0WUF9_9STRA</name>
<gene>
    <name evidence="8" type="ORF">Ae201684_011674</name>
</gene>
<dbReference type="InterPro" id="IPR001279">
    <property type="entry name" value="Metallo-B-lactamas"/>
</dbReference>
<dbReference type="PANTHER" id="PTHR23200:SF48">
    <property type="entry name" value="METALLO-BETA-LACTAMASE DOMAIN-CONTAINING PROTEIN 1"/>
    <property type="match status" value="1"/>
</dbReference>
<sequence>MKVTVLREGKYKELEDGMYDVDCSVTLIEFGKFNILFDTGGAWALSHLLDSLAAVDLAAADITHVIASHGHSDHNGGLSAFPDAFHILGGDANLRSSYTTICSTPASVGIDTVRFFHDEFFTGGKIHPWGEHSPPLNDPRGADGSIRLVTTPGHTGHCSSLLLEAPLGIDFESTEHLTRIAVVGDLWDCQDDDDYFRTISEQPQIQEESRAFVLKWSPQRIIPGHGPPFSPQN</sequence>
<evidence type="ECO:0000256" key="2">
    <source>
        <dbReference type="ARBA" id="ARBA00011738"/>
    </source>
</evidence>
<accession>A0A6G0WUF9</accession>
<dbReference type="PANTHER" id="PTHR23200">
    <property type="entry name" value="METALLO-BETA-LACTAMASE DOMAIN-CONTAINING PROTEIN 1"/>
    <property type="match status" value="1"/>
</dbReference>
<dbReference type="EMBL" id="VJMJ01000147">
    <property type="protein sequence ID" value="KAF0731131.1"/>
    <property type="molecule type" value="Genomic_DNA"/>
</dbReference>
<evidence type="ECO:0000256" key="3">
    <source>
        <dbReference type="ARBA" id="ARBA00014856"/>
    </source>
</evidence>
<evidence type="ECO:0000259" key="7">
    <source>
        <dbReference type="SMART" id="SM00849"/>
    </source>
</evidence>
<dbReference type="AlphaFoldDB" id="A0A6G0WUF9"/>
<comment type="caution">
    <text evidence="8">The sequence shown here is derived from an EMBL/GenBank/DDBJ whole genome shotgun (WGS) entry which is preliminary data.</text>
</comment>
<comment type="subunit">
    <text evidence="2">Homodimer.</text>
</comment>
<evidence type="ECO:0000256" key="5">
    <source>
        <dbReference type="ARBA" id="ARBA00044690"/>
    </source>
</evidence>
<dbReference type="InterPro" id="IPR039344">
    <property type="entry name" value="MBLAC1"/>
</dbReference>
<protein>
    <recommendedName>
        <fullName evidence="3">Metallo-beta-lactamase domain-containing protein 1</fullName>
    </recommendedName>
    <alternativeName>
        <fullName evidence="4">Endoribonuclease MBLAC1</fullName>
    </alternativeName>
</protein>
<evidence type="ECO:0000313" key="9">
    <source>
        <dbReference type="Proteomes" id="UP000481153"/>
    </source>
</evidence>
<dbReference type="Gene3D" id="3.60.15.10">
    <property type="entry name" value="Ribonuclease Z/Hydroxyacylglutathione hydrolase-like"/>
    <property type="match status" value="1"/>
</dbReference>
<dbReference type="InterPro" id="IPR036866">
    <property type="entry name" value="RibonucZ/Hydroxyglut_hydro"/>
</dbReference>
<keyword evidence="9" id="KW-1185">Reference proteome</keyword>
<reference evidence="8 9" key="1">
    <citation type="submission" date="2019-07" db="EMBL/GenBank/DDBJ databases">
        <title>Genomics analysis of Aphanomyces spp. identifies a new class of oomycete effector associated with host adaptation.</title>
        <authorList>
            <person name="Gaulin E."/>
        </authorList>
    </citation>
    <scope>NUCLEOTIDE SEQUENCE [LARGE SCALE GENOMIC DNA]</scope>
    <source>
        <strain evidence="8 9">ATCC 201684</strain>
    </source>
</reference>
<evidence type="ECO:0000256" key="1">
    <source>
        <dbReference type="ARBA" id="ARBA00004514"/>
    </source>
</evidence>
<organism evidence="8 9">
    <name type="scientific">Aphanomyces euteiches</name>
    <dbReference type="NCBI Taxonomy" id="100861"/>
    <lineage>
        <taxon>Eukaryota</taxon>
        <taxon>Sar</taxon>
        <taxon>Stramenopiles</taxon>
        <taxon>Oomycota</taxon>
        <taxon>Saprolegniomycetes</taxon>
        <taxon>Saprolegniales</taxon>
        <taxon>Verrucalvaceae</taxon>
        <taxon>Aphanomyces</taxon>
    </lineage>
</organism>
<dbReference type="SMART" id="SM00849">
    <property type="entry name" value="Lactamase_B"/>
    <property type="match status" value="1"/>
</dbReference>
<evidence type="ECO:0000313" key="8">
    <source>
        <dbReference type="EMBL" id="KAF0731131.1"/>
    </source>
</evidence>
<dbReference type="VEuPathDB" id="FungiDB:AeMF1_009607"/>
<comment type="catalytic activity">
    <reaction evidence="5">
        <text>a ribonucleotidyl-ribonucleotide-RNA + H2O = a 3'-end ribonucleotide-RNA + a 5'-end 5'-phospho-ribonucleoside-RNA + H(+)</text>
        <dbReference type="Rhea" id="RHEA:68096"/>
        <dbReference type="Rhea" id="RHEA-COMP:15179"/>
        <dbReference type="Rhea" id="RHEA-COMP:17355"/>
        <dbReference type="Rhea" id="RHEA-COMP:17428"/>
        <dbReference type="ChEBI" id="CHEBI:15377"/>
        <dbReference type="ChEBI" id="CHEBI:15378"/>
        <dbReference type="ChEBI" id="CHEBI:74896"/>
        <dbReference type="ChEBI" id="CHEBI:138282"/>
        <dbReference type="ChEBI" id="CHEBI:173118"/>
    </reaction>
    <physiologicalReaction direction="left-to-right" evidence="5">
        <dbReference type="Rhea" id="RHEA:68097"/>
    </physiologicalReaction>
</comment>
<feature type="domain" description="Metallo-beta-lactamase" evidence="7">
    <location>
        <begin position="22"/>
        <end position="225"/>
    </location>
</feature>
<dbReference type="GO" id="GO:0005829">
    <property type="term" value="C:cytosol"/>
    <property type="evidence" value="ECO:0007669"/>
    <property type="project" value="UniProtKB-SubCell"/>
</dbReference>
<comment type="function">
    <text evidence="6">Endoribonuclease that catalyzes the hydrolysis of histone-coding pre-mRNA 3'-end. Involved in histone pre-mRNA processing during the S-phase of the cell cycle, which is required for entering/progressing through S-phase. Cleaves histone pre-mRNA at a major and a minor cleavage site after the 5'-ACCCA-3' and the 5'-ACCCACA-3' sequence, respectively, and located downstream of the stem-loop. May require the presence of the HDE element located at the histone pre-RNA 3'-end to avoid non-specific cleavage.</text>
</comment>